<feature type="domain" description="EGF-like" evidence="6">
    <location>
        <begin position="44"/>
        <end position="82"/>
    </location>
</feature>
<sequence length="212" mass="24317">MFKRHRRDTIQVYKIMNGIDRFDPRAFFNRALNKRTRGLDPVGTNNPCSSSPCQHGGTCKVYNDNDDFICQCQSGWFGKSCQYDLLIIARQRQLYYMNLSTPDHPTTNIPVIDVVNAVSVDYDPEEHHVYWLDGDKRTISRAKLDGTDQTDIITNLTRPYSIALDVEDRMLYWTDSNNGSIGRCYLNGTGREVVIDSNLQEPKAIALDTKQR</sequence>
<keyword evidence="1 4" id="KW-0245">EGF-like domain</keyword>
<dbReference type="SUPFAM" id="SSF57196">
    <property type="entry name" value="EGF/Laminin"/>
    <property type="match status" value="1"/>
</dbReference>
<dbReference type="PROSITE" id="PS00022">
    <property type="entry name" value="EGF_1"/>
    <property type="match status" value="1"/>
</dbReference>
<keyword evidence="8" id="KW-1185">Reference proteome</keyword>
<dbReference type="FunFam" id="2.10.25.10:FF:000095">
    <property type="entry name" value="Notch, isoform B"/>
    <property type="match status" value="1"/>
</dbReference>
<evidence type="ECO:0000313" key="7">
    <source>
        <dbReference type="EMBL" id="KAK2142013.1"/>
    </source>
</evidence>
<dbReference type="AlphaFoldDB" id="A0AAD9MS08"/>
<dbReference type="SMART" id="SM00135">
    <property type="entry name" value="LY"/>
    <property type="match status" value="2"/>
</dbReference>
<accession>A0AAD9MS08</accession>
<dbReference type="CDD" id="cd00054">
    <property type="entry name" value="EGF_CA"/>
    <property type="match status" value="1"/>
</dbReference>
<name>A0AAD9MS08_9ANNE</name>
<evidence type="ECO:0000259" key="6">
    <source>
        <dbReference type="PROSITE" id="PS50026"/>
    </source>
</evidence>
<dbReference type="InterPro" id="IPR050778">
    <property type="entry name" value="Cueball_EGF_LRP_Nidogen"/>
</dbReference>
<proteinExistence type="predicted"/>
<protein>
    <recommendedName>
        <fullName evidence="6">EGF-like domain-containing protein</fullName>
    </recommendedName>
</protein>
<dbReference type="SUPFAM" id="SSF63825">
    <property type="entry name" value="YWTD domain"/>
    <property type="match status" value="1"/>
</dbReference>
<dbReference type="Gene3D" id="2.120.10.30">
    <property type="entry name" value="TolB, C-terminal domain"/>
    <property type="match status" value="1"/>
</dbReference>
<comment type="caution">
    <text evidence="7">The sequence shown here is derived from an EMBL/GenBank/DDBJ whole genome shotgun (WGS) entry which is preliminary data.</text>
</comment>
<feature type="disulfide bond" evidence="4">
    <location>
        <begin position="53"/>
        <end position="70"/>
    </location>
</feature>
<feature type="disulfide bond" evidence="4">
    <location>
        <begin position="72"/>
        <end position="81"/>
    </location>
</feature>
<evidence type="ECO:0000256" key="4">
    <source>
        <dbReference type="PROSITE-ProRule" id="PRU00076"/>
    </source>
</evidence>
<dbReference type="Gene3D" id="2.10.25.10">
    <property type="entry name" value="Laminin"/>
    <property type="match status" value="1"/>
</dbReference>
<evidence type="ECO:0000256" key="2">
    <source>
        <dbReference type="ARBA" id="ARBA00022737"/>
    </source>
</evidence>
<dbReference type="PROSITE" id="PS01186">
    <property type="entry name" value="EGF_2"/>
    <property type="match status" value="1"/>
</dbReference>
<reference evidence="7" key="1">
    <citation type="journal article" date="2023" name="Mol. Biol. Evol.">
        <title>Third-Generation Sequencing Reveals the Adaptive Role of the Epigenome in Three Deep-Sea Polychaetes.</title>
        <authorList>
            <person name="Perez M."/>
            <person name="Aroh O."/>
            <person name="Sun Y."/>
            <person name="Lan Y."/>
            <person name="Juniper S.K."/>
            <person name="Young C.R."/>
            <person name="Angers B."/>
            <person name="Qian P.Y."/>
        </authorList>
    </citation>
    <scope>NUCLEOTIDE SEQUENCE</scope>
    <source>
        <strain evidence="7">P08H-3</strain>
    </source>
</reference>
<dbReference type="PROSITE" id="PS50026">
    <property type="entry name" value="EGF_3"/>
    <property type="match status" value="1"/>
</dbReference>
<gene>
    <name evidence="7" type="ORF">LSH36_1006g00038</name>
</gene>
<feature type="repeat" description="LDL-receptor class B" evidence="5">
    <location>
        <begin position="169"/>
        <end position="211"/>
    </location>
</feature>
<evidence type="ECO:0000256" key="1">
    <source>
        <dbReference type="ARBA" id="ARBA00022536"/>
    </source>
</evidence>
<keyword evidence="3 4" id="KW-1015">Disulfide bond</keyword>
<comment type="caution">
    <text evidence="4">Lacks conserved residue(s) required for the propagation of feature annotation.</text>
</comment>
<dbReference type="PANTHER" id="PTHR46513">
    <property type="entry name" value="VITELLOGENIN RECEPTOR-LIKE PROTEIN-RELATED-RELATED"/>
    <property type="match status" value="1"/>
</dbReference>
<dbReference type="InterPro" id="IPR011042">
    <property type="entry name" value="6-blade_b-propeller_TolB-like"/>
</dbReference>
<dbReference type="PROSITE" id="PS51120">
    <property type="entry name" value="LDLRB"/>
    <property type="match status" value="2"/>
</dbReference>
<dbReference type="InterPro" id="IPR000742">
    <property type="entry name" value="EGF"/>
</dbReference>
<evidence type="ECO:0000256" key="3">
    <source>
        <dbReference type="ARBA" id="ARBA00023157"/>
    </source>
</evidence>
<dbReference type="Pfam" id="PF00058">
    <property type="entry name" value="Ldl_recept_b"/>
    <property type="match status" value="2"/>
</dbReference>
<dbReference type="InterPro" id="IPR000033">
    <property type="entry name" value="LDLR_classB_rpt"/>
</dbReference>
<dbReference type="EMBL" id="JAODUP010001006">
    <property type="protein sequence ID" value="KAK2142013.1"/>
    <property type="molecule type" value="Genomic_DNA"/>
</dbReference>
<dbReference type="SMART" id="SM00181">
    <property type="entry name" value="EGF"/>
    <property type="match status" value="1"/>
</dbReference>
<dbReference type="Proteomes" id="UP001208570">
    <property type="component" value="Unassembled WGS sequence"/>
</dbReference>
<keyword evidence="2" id="KW-0677">Repeat</keyword>
<evidence type="ECO:0000313" key="8">
    <source>
        <dbReference type="Proteomes" id="UP001208570"/>
    </source>
</evidence>
<dbReference type="Pfam" id="PF00008">
    <property type="entry name" value="EGF"/>
    <property type="match status" value="1"/>
</dbReference>
<organism evidence="7 8">
    <name type="scientific">Paralvinella palmiformis</name>
    <dbReference type="NCBI Taxonomy" id="53620"/>
    <lineage>
        <taxon>Eukaryota</taxon>
        <taxon>Metazoa</taxon>
        <taxon>Spiralia</taxon>
        <taxon>Lophotrochozoa</taxon>
        <taxon>Annelida</taxon>
        <taxon>Polychaeta</taxon>
        <taxon>Sedentaria</taxon>
        <taxon>Canalipalpata</taxon>
        <taxon>Terebellida</taxon>
        <taxon>Terebelliformia</taxon>
        <taxon>Alvinellidae</taxon>
        <taxon>Paralvinella</taxon>
    </lineage>
</organism>
<evidence type="ECO:0000256" key="5">
    <source>
        <dbReference type="PROSITE-ProRule" id="PRU00461"/>
    </source>
</evidence>
<feature type="repeat" description="LDL-receptor class B" evidence="5">
    <location>
        <begin position="127"/>
        <end position="168"/>
    </location>
</feature>